<protein>
    <submittedName>
        <fullName evidence="9">DHA2 family efflux MFS transporter permease subunit</fullName>
    </submittedName>
</protein>
<keyword evidence="2" id="KW-0813">Transport</keyword>
<feature type="transmembrane region" description="Helical" evidence="7">
    <location>
        <begin position="296"/>
        <end position="319"/>
    </location>
</feature>
<dbReference type="PRINTS" id="PR01036">
    <property type="entry name" value="TCRTETB"/>
</dbReference>
<comment type="caution">
    <text evidence="9">The sequence shown here is derived from an EMBL/GenBank/DDBJ whole genome shotgun (WGS) entry which is preliminary data.</text>
</comment>
<feature type="transmembrane region" description="Helical" evidence="7">
    <location>
        <begin position="50"/>
        <end position="71"/>
    </location>
</feature>
<gene>
    <name evidence="9" type="ORF">CHF27_000745</name>
</gene>
<keyword evidence="5 7" id="KW-1133">Transmembrane helix</keyword>
<evidence type="ECO:0000259" key="8">
    <source>
        <dbReference type="PROSITE" id="PS50850"/>
    </source>
</evidence>
<dbReference type="InterPro" id="IPR036259">
    <property type="entry name" value="MFS_trans_sf"/>
</dbReference>
<dbReference type="Pfam" id="PF07690">
    <property type="entry name" value="MFS_1"/>
    <property type="match status" value="1"/>
</dbReference>
<feature type="transmembrane region" description="Helical" evidence="7">
    <location>
        <begin position="439"/>
        <end position="457"/>
    </location>
</feature>
<feature type="transmembrane region" description="Helical" evidence="7">
    <location>
        <begin position="355"/>
        <end position="381"/>
    </location>
</feature>
<dbReference type="NCBIfam" id="TIGR00711">
    <property type="entry name" value="efflux_EmrB"/>
    <property type="match status" value="1"/>
</dbReference>
<feature type="transmembrane region" description="Helical" evidence="7">
    <location>
        <begin position="222"/>
        <end position="244"/>
    </location>
</feature>
<dbReference type="GO" id="GO:0005886">
    <property type="term" value="C:plasma membrane"/>
    <property type="evidence" value="ECO:0007669"/>
    <property type="project" value="UniProtKB-SubCell"/>
</dbReference>
<feature type="transmembrane region" description="Helical" evidence="7">
    <location>
        <begin position="139"/>
        <end position="160"/>
    </location>
</feature>
<dbReference type="GO" id="GO:0022857">
    <property type="term" value="F:transmembrane transporter activity"/>
    <property type="evidence" value="ECO:0007669"/>
    <property type="project" value="InterPro"/>
</dbReference>
<feature type="transmembrane region" description="Helical" evidence="7">
    <location>
        <begin position="12"/>
        <end position="30"/>
    </location>
</feature>
<dbReference type="RefSeq" id="WP_095404883.1">
    <property type="nucleotide sequence ID" value="NZ_NOJZ02000001.1"/>
</dbReference>
<evidence type="ECO:0000313" key="9">
    <source>
        <dbReference type="EMBL" id="RDY24758.1"/>
    </source>
</evidence>
<name>A0A371IWB6_9FIRM</name>
<dbReference type="SUPFAM" id="SSF103473">
    <property type="entry name" value="MFS general substrate transporter"/>
    <property type="match status" value="1"/>
</dbReference>
<evidence type="ECO:0000256" key="7">
    <source>
        <dbReference type="SAM" id="Phobius"/>
    </source>
</evidence>
<proteinExistence type="predicted"/>
<evidence type="ECO:0000256" key="3">
    <source>
        <dbReference type="ARBA" id="ARBA00022475"/>
    </source>
</evidence>
<evidence type="ECO:0000256" key="2">
    <source>
        <dbReference type="ARBA" id="ARBA00022448"/>
    </source>
</evidence>
<dbReference type="EMBL" id="NOJZ02000001">
    <property type="protein sequence ID" value="RDY24758.1"/>
    <property type="molecule type" value="Genomic_DNA"/>
</dbReference>
<feature type="transmembrane region" description="Helical" evidence="7">
    <location>
        <begin position="106"/>
        <end position="127"/>
    </location>
</feature>
<dbReference type="AlphaFoldDB" id="A0A371IWB6"/>
<dbReference type="Proteomes" id="UP000243494">
    <property type="component" value="Unassembled WGS sequence"/>
</dbReference>
<feature type="transmembrane region" description="Helical" evidence="7">
    <location>
        <begin position="331"/>
        <end position="349"/>
    </location>
</feature>
<dbReference type="Gene3D" id="1.20.1720.10">
    <property type="entry name" value="Multidrug resistance protein D"/>
    <property type="match status" value="1"/>
</dbReference>
<keyword evidence="3" id="KW-1003">Cell membrane</keyword>
<evidence type="ECO:0000313" key="10">
    <source>
        <dbReference type="Proteomes" id="UP000243494"/>
    </source>
</evidence>
<evidence type="ECO:0000256" key="4">
    <source>
        <dbReference type="ARBA" id="ARBA00022692"/>
    </source>
</evidence>
<dbReference type="OrthoDB" id="102502at2"/>
<dbReference type="Gene3D" id="1.20.1250.20">
    <property type="entry name" value="MFS general substrate transporter like domains"/>
    <property type="match status" value="1"/>
</dbReference>
<keyword evidence="10" id="KW-1185">Reference proteome</keyword>
<evidence type="ECO:0000256" key="1">
    <source>
        <dbReference type="ARBA" id="ARBA00004651"/>
    </source>
</evidence>
<evidence type="ECO:0000256" key="5">
    <source>
        <dbReference type="ARBA" id="ARBA00022989"/>
    </source>
</evidence>
<dbReference type="InterPro" id="IPR011701">
    <property type="entry name" value="MFS"/>
</dbReference>
<evidence type="ECO:0000256" key="6">
    <source>
        <dbReference type="ARBA" id="ARBA00023136"/>
    </source>
</evidence>
<dbReference type="InterPro" id="IPR020846">
    <property type="entry name" value="MFS_dom"/>
</dbReference>
<dbReference type="PANTHER" id="PTHR42718">
    <property type="entry name" value="MAJOR FACILITATOR SUPERFAMILY MULTIDRUG TRANSPORTER MFSC"/>
    <property type="match status" value="1"/>
</dbReference>
<dbReference type="CDD" id="cd17503">
    <property type="entry name" value="MFS_LmrB_MDR_like"/>
    <property type="match status" value="1"/>
</dbReference>
<feature type="transmembrane region" description="Helical" evidence="7">
    <location>
        <begin position="197"/>
        <end position="216"/>
    </location>
</feature>
<feature type="domain" description="Major facilitator superfamily (MFS) profile" evidence="8">
    <location>
        <begin position="12"/>
        <end position="461"/>
    </location>
</feature>
<keyword evidence="6 7" id="KW-0472">Membrane</keyword>
<organism evidence="9 10">
    <name type="scientific">Romboutsia maritimum</name>
    <dbReference type="NCBI Taxonomy" id="2020948"/>
    <lineage>
        <taxon>Bacteria</taxon>
        <taxon>Bacillati</taxon>
        <taxon>Bacillota</taxon>
        <taxon>Clostridia</taxon>
        <taxon>Peptostreptococcales</taxon>
        <taxon>Peptostreptococcaceae</taxon>
        <taxon>Romboutsia</taxon>
    </lineage>
</organism>
<feature type="transmembrane region" description="Helical" evidence="7">
    <location>
        <begin position="78"/>
        <end position="100"/>
    </location>
</feature>
<comment type="subcellular location">
    <subcellularLocation>
        <location evidence="1">Cell membrane</location>
        <topology evidence="1">Multi-pass membrane protein</topology>
    </subcellularLocation>
</comment>
<dbReference type="InterPro" id="IPR004638">
    <property type="entry name" value="EmrB-like"/>
</dbReference>
<keyword evidence="4 7" id="KW-0812">Transmembrane</keyword>
<feature type="transmembrane region" description="Helical" evidence="7">
    <location>
        <begin position="166"/>
        <end position="185"/>
    </location>
</feature>
<dbReference type="PANTHER" id="PTHR42718:SF24">
    <property type="entry name" value="MAJOR FACILITATOR SUPERFAMILY (MFS) PROFILE DOMAIN-CONTAINING PROTEIN"/>
    <property type="match status" value="1"/>
</dbReference>
<sequence length="469" mass="50484">MTQMNKAQKNLIVFIIMIGTFLTSLNQTVLTSALPSIMSDFGVDASIGQWITTVYLLVLGIMIPTTAYLIGKFSTRRLFISSMGLFFIGCILSIIAQNFMTMILSRILQAIGAGIIMQLVQVTMISLYPVEQRGKAMGIYGFAIGFAPVVGPVVAGYMIDILGWRSIFYVLGFIAITDIIVAFLLLKNVGKTKKSTLEVISVILSTLGFGGLLAGFSNVGIYGIANPITNIPMIIGILSLIVFVKRQLKVETPLLELRVFRNTNFTISTILSVIIYMAMMSATVIISLYVQSVRGYSAVVSGMLMLPGSILMAILSPIAGNILDKYGPRKLVTCGFIFLGIGTSAFSMLSQNTPLIYLSTMFCFRMIGITSLLMPVTTWGINALKPEEISHGSAINTTLRQVSGAIGSSVLISIMAYIASNSKSSSVAVANIKGMNASFRVATAIIAVGIICSVIYVKDDNLYNEEAIG</sequence>
<feature type="transmembrane region" description="Helical" evidence="7">
    <location>
        <begin position="402"/>
        <end position="419"/>
    </location>
</feature>
<reference evidence="9 10" key="1">
    <citation type="journal article" date="2017" name="Genome Announc.">
        <title>Draft Genome Sequence of Romboutsia maritimum sp. nov. Strain CCRI-22766(T), Isolated from Coastal Estuarine Mud.</title>
        <authorList>
            <person name="Maheux A.F."/>
            <person name="Boudreau D.K."/>
            <person name="Berube E."/>
            <person name="Boissinot M."/>
            <person name="Raymond F."/>
            <person name="Brodeur S."/>
            <person name="Corbeil J."/>
            <person name="Brightwell G."/>
            <person name="Broda D."/>
            <person name="Omar R.F."/>
            <person name="Bergeron M.G."/>
        </authorList>
    </citation>
    <scope>NUCLEOTIDE SEQUENCE [LARGE SCALE GENOMIC DNA]</scope>
    <source>
        <strain evidence="9 10">CCRI-22766</strain>
    </source>
</reference>
<accession>A0A371IWB6</accession>
<dbReference type="PROSITE" id="PS50850">
    <property type="entry name" value="MFS"/>
    <property type="match status" value="1"/>
</dbReference>
<feature type="transmembrane region" description="Helical" evidence="7">
    <location>
        <begin position="265"/>
        <end position="290"/>
    </location>
</feature>